<protein>
    <submittedName>
        <fullName evidence="1">Uncharacterized protein</fullName>
    </submittedName>
</protein>
<organism evidence="1 2">
    <name type="scientific">Stylosanthes scabra</name>
    <dbReference type="NCBI Taxonomy" id="79078"/>
    <lineage>
        <taxon>Eukaryota</taxon>
        <taxon>Viridiplantae</taxon>
        <taxon>Streptophyta</taxon>
        <taxon>Embryophyta</taxon>
        <taxon>Tracheophyta</taxon>
        <taxon>Spermatophyta</taxon>
        <taxon>Magnoliopsida</taxon>
        <taxon>eudicotyledons</taxon>
        <taxon>Gunneridae</taxon>
        <taxon>Pentapetalae</taxon>
        <taxon>rosids</taxon>
        <taxon>fabids</taxon>
        <taxon>Fabales</taxon>
        <taxon>Fabaceae</taxon>
        <taxon>Papilionoideae</taxon>
        <taxon>50 kb inversion clade</taxon>
        <taxon>dalbergioids sensu lato</taxon>
        <taxon>Dalbergieae</taxon>
        <taxon>Pterocarpus clade</taxon>
        <taxon>Stylosanthes</taxon>
    </lineage>
</organism>
<dbReference type="Proteomes" id="UP001341840">
    <property type="component" value="Unassembled WGS sequence"/>
</dbReference>
<sequence>MCIAHISLNPEPGIYQISITNGLVPFLLIFTANSDLSIAMASHPRFPFPSHLHLHRSSSSSSLVLSPPSSFDFPALKLRPLPIRQHSSSSPRHLIHTSTRAFDDDSFDMPPLEEWSHLDDYENFPPPAESYVMSSSDGEDTDGDAFLTPVNDLELPSVSSSNHNDSITLAAHRFATLSREHKKHRQDQTWHDHYCGSYNSLDGAALVCRLVCVENC</sequence>
<accession>A0ABU6TFG9</accession>
<comment type="caution">
    <text evidence="1">The sequence shown here is derived from an EMBL/GenBank/DDBJ whole genome shotgun (WGS) entry which is preliminary data.</text>
</comment>
<dbReference type="EMBL" id="JASCZI010090885">
    <property type="protein sequence ID" value="MED6147480.1"/>
    <property type="molecule type" value="Genomic_DNA"/>
</dbReference>
<reference evidence="1 2" key="1">
    <citation type="journal article" date="2023" name="Plants (Basel)">
        <title>Bridging the Gap: Combining Genomics and Transcriptomics Approaches to Understand Stylosanthes scabra, an Orphan Legume from the Brazilian Caatinga.</title>
        <authorList>
            <person name="Ferreira-Neto J.R.C."/>
            <person name="da Silva M.D."/>
            <person name="Binneck E."/>
            <person name="de Melo N.F."/>
            <person name="da Silva R.H."/>
            <person name="de Melo A.L.T.M."/>
            <person name="Pandolfi V."/>
            <person name="Bustamante F.O."/>
            <person name="Brasileiro-Vidal A.C."/>
            <person name="Benko-Iseppon A.M."/>
        </authorList>
    </citation>
    <scope>NUCLEOTIDE SEQUENCE [LARGE SCALE GENOMIC DNA]</scope>
    <source>
        <tissue evidence="1">Leaves</tissue>
    </source>
</reference>
<keyword evidence="2" id="KW-1185">Reference proteome</keyword>
<evidence type="ECO:0000313" key="1">
    <source>
        <dbReference type="EMBL" id="MED6147480.1"/>
    </source>
</evidence>
<evidence type="ECO:0000313" key="2">
    <source>
        <dbReference type="Proteomes" id="UP001341840"/>
    </source>
</evidence>
<name>A0ABU6TFG9_9FABA</name>
<gene>
    <name evidence="1" type="ORF">PIB30_044362</name>
</gene>
<proteinExistence type="predicted"/>